<name>A0A0A9BGK3_ARUDO</name>
<dbReference type="EMBL" id="GBRH01236607">
    <property type="protein sequence ID" value="JAD61288.1"/>
    <property type="molecule type" value="Transcribed_RNA"/>
</dbReference>
<proteinExistence type="predicted"/>
<protein>
    <submittedName>
        <fullName evidence="1">Uncharacterized protein</fullName>
    </submittedName>
</protein>
<reference evidence="1" key="1">
    <citation type="submission" date="2014-09" db="EMBL/GenBank/DDBJ databases">
        <authorList>
            <person name="Magalhaes I.L.F."/>
            <person name="Oliveira U."/>
            <person name="Santos F.R."/>
            <person name="Vidigal T.H.D.A."/>
            <person name="Brescovit A.D."/>
            <person name="Santos A.J."/>
        </authorList>
    </citation>
    <scope>NUCLEOTIDE SEQUENCE</scope>
    <source>
        <tissue evidence="1">Shoot tissue taken approximately 20 cm above the soil surface</tissue>
    </source>
</reference>
<organism evidence="1">
    <name type="scientific">Arundo donax</name>
    <name type="common">Giant reed</name>
    <name type="synonym">Donax arundinaceus</name>
    <dbReference type="NCBI Taxonomy" id="35708"/>
    <lineage>
        <taxon>Eukaryota</taxon>
        <taxon>Viridiplantae</taxon>
        <taxon>Streptophyta</taxon>
        <taxon>Embryophyta</taxon>
        <taxon>Tracheophyta</taxon>
        <taxon>Spermatophyta</taxon>
        <taxon>Magnoliopsida</taxon>
        <taxon>Liliopsida</taxon>
        <taxon>Poales</taxon>
        <taxon>Poaceae</taxon>
        <taxon>PACMAD clade</taxon>
        <taxon>Arundinoideae</taxon>
        <taxon>Arundineae</taxon>
        <taxon>Arundo</taxon>
    </lineage>
</organism>
<reference evidence="1" key="2">
    <citation type="journal article" date="2015" name="Data Brief">
        <title>Shoot transcriptome of the giant reed, Arundo donax.</title>
        <authorList>
            <person name="Barrero R.A."/>
            <person name="Guerrero F.D."/>
            <person name="Moolhuijzen P."/>
            <person name="Goolsby J.A."/>
            <person name="Tidwell J."/>
            <person name="Bellgard S.E."/>
            <person name="Bellgard M.I."/>
        </authorList>
    </citation>
    <scope>NUCLEOTIDE SEQUENCE</scope>
    <source>
        <tissue evidence="1">Shoot tissue taken approximately 20 cm above the soil surface</tissue>
    </source>
</reference>
<sequence>MSFEKKFSSKPTEILFSAMSFLHKWKVLLKENQRLKVEASQRLMDWISNFAPNAILVSDVVEI</sequence>
<accession>A0A0A9BGK3</accession>
<dbReference type="AlphaFoldDB" id="A0A0A9BGK3"/>
<evidence type="ECO:0000313" key="1">
    <source>
        <dbReference type="EMBL" id="JAD61288.1"/>
    </source>
</evidence>